<organism evidence="11 12">
    <name type="scientific">Puccinia striiformis f. sp. tritici PST-78</name>
    <dbReference type="NCBI Taxonomy" id="1165861"/>
    <lineage>
        <taxon>Eukaryota</taxon>
        <taxon>Fungi</taxon>
        <taxon>Dikarya</taxon>
        <taxon>Basidiomycota</taxon>
        <taxon>Pucciniomycotina</taxon>
        <taxon>Pucciniomycetes</taxon>
        <taxon>Pucciniales</taxon>
        <taxon>Pucciniaceae</taxon>
        <taxon>Puccinia</taxon>
    </lineage>
</organism>
<feature type="region of interest" description="Disordered" evidence="9">
    <location>
        <begin position="744"/>
        <end position="766"/>
    </location>
</feature>
<dbReference type="GO" id="GO:0016592">
    <property type="term" value="C:mediator complex"/>
    <property type="evidence" value="ECO:0007669"/>
    <property type="project" value="InterPro"/>
</dbReference>
<keyword evidence="12" id="KW-1185">Reference proteome</keyword>
<feature type="compositionally biased region" description="Basic and acidic residues" evidence="9">
    <location>
        <begin position="1871"/>
        <end position="1885"/>
    </location>
</feature>
<dbReference type="GO" id="GO:0003712">
    <property type="term" value="F:transcription coregulator activity"/>
    <property type="evidence" value="ECO:0007669"/>
    <property type="project" value="InterPro"/>
</dbReference>
<feature type="region of interest" description="Disordered" evidence="9">
    <location>
        <begin position="934"/>
        <end position="1018"/>
    </location>
</feature>
<feature type="compositionally biased region" description="Polar residues" evidence="9">
    <location>
        <begin position="1039"/>
        <end position="1058"/>
    </location>
</feature>
<evidence type="ECO:0000256" key="9">
    <source>
        <dbReference type="SAM" id="MobiDB-lite"/>
    </source>
</evidence>
<evidence type="ECO:0000256" key="1">
    <source>
        <dbReference type="ARBA" id="ARBA00004123"/>
    </source>
</evidence>
<name>A0A0L0V3W9_9BASI</name>
<accession>A0A0L0V3W9</accession>
<feature type="region of interest" description="Disordered" evidence="9">
    <location>
        <begin position="1312"/>
        <end position="1411"/>
    </location>
</feature>
<feature type="compositionally biased region" description="Polar residues" evidence="9">
    <location>
        <begin position="1072"/>
        <end position="1081"/>
    </location>
</feature>
<evidence type="ECO:0000256" key="3">
    <source>
        <dbReference type="ARBA" id="ARBA00022491"/>
    </source>
</evidence>
<feature type="compositionally biased region" description="Low complexity" evidence="9">
    <location>
        <begin position="1356"/>
        <end position="1367"/>
    </location>
</feature>
<feature type="region of interest" description="Disordered" evidence="9">
    <location>
        <begin position="2134"/>
        <end position="2153"/>
    </location>
</feature>
<evidence type="ECO:0000256" key="4">
    <source>
        <dbReference type="ARBA" id="ARBA00023015"/>
    </source>
</evidence>
<dbReference type="PANTHER" id="PTHR46818:SF1">
    <property type="entry name" value="CHROMOSOME UNDETERMINED SCAFFOLD_125, WHOLE GENOME SHOTGUN SEQUENCE"/>
    <property type="match status" value="1"/>
</dbReference>
<proteinExistence type="inferred from homology"/>
<comment type="function">
    <text evidence="8">Component of the SRB8-11 complex. The SRB8-11 complex is a regulatory module of the Mediator complex which is itself involved in regulation of basal and activated RNA polymerase II-dependent transcription. The SRB8-11 complex may be involved in the transcriptional repression of a subset of genes regulated by Mediator. It may inhibit the association of the Mediator complex with RNA polymerase II to form the holoenzyme complex.</text>
</comment>
<feature type="compositionally biased region" description="Low complexity" evidence="9">
    <location>
        <begin position="200"/>
        <end position="214"/>
    </location>
</feature>
<feature type="compositionally biased region" description="Polar residues" evidence="9">
    <location>
        <begin position="2305"/>
        <end position="2320"/>
    </location>
</feature>
<dbReference type="Proteomes" id="UP000054564">
    <property type="component" value="Unassembled WGS sequence"/>
</dbReference>
<evidence type="ECO:0000256" key="2">
    <source>
        <dbReference type="ARBA" id="ARBA00009354"/>
    </source>
</evidence>
<feature type="compositionally biased region" description="Low complexity" evidence="9">
    <location>
        <begin position="344"/>
        <end position="354"/>
    </location>
</feature>
<feature type="domain" description="Mediator complex subunit Med13 C-terminal" evidence="10">
    <location>
        <begin position="1912"/>
        <end position="2038"/>
    </location>
</feature>
<evidence type="ECO:0000313" key="11">
    <source>
        <dbReference type="EMBL" id="KNE93983.1"/>
    </source>
</evidence>
<feature type="region of interest" description="Disordered" evidence="9">
    <location>
        <begin position="1037"/>
        <end position="1086"/>
    </location>
</feature>
<gene>
    <name evidence="11" type="ORF">PSTG_12654</name>
</gene>
<feature type="region of interest" description="Disordered" evidence="9">
    <location>
        <begin position="1834"/>
        <end position="1890"/>
    </location>
</feature>
<feature type="region of interest" description="Disordered" evidence="9">
    <location>
        <begin position="2234"/>
        <end position="2255"/>
    </location>
</feature>
<keyword evidence="4 8" id="KW-0805">Transcription regulation</keyword>
<feature type="compositionally biased region" description="Polar residues" evidence="9">
    <location>
        <begin position="1312"/>
        <end position="1339"/>
    </location>
</feature>
<feature type="region of interest" description="Disordered" evidence="9">
    <location>
        <begin position="1663"/>
        <end position="1685"/>
    </location>
</feature>
<comment type="subunit">
    <text evidence="8">Component of the SRB8-11 complex, which itself associates with the Mediator complex.</text>
</comment>
<feature type="region of interest" description="Disordered" evidence="9">
    <location>
        <begin position="1558"/>
        <end position="1588"/>
    </location>
</feature>
<feature type="compositionally biased region" description="Low complexity" evidence="9">
    <location>
        <begin position="1390"/>
        <end position="1401"/>
    </location>
</feature>
<evidence type="ECO:0000256" key="8">
    <source>
        <dbReference type="RuleBase" id="RU364134"/>
    </source>
</evidence>
<evidence type="ECO:0000256" key="7">
    <source>
        <dbReference type="ARBA" id="ARBA00023242"/>
    </source>
</evidence>
<feature type="region of interest" description="Disordered" evidence="9">
    <location>
        <begin position="2054"/>
        <end position="2073"/>
    </location>
</feature>
<sequence>MSPSSASSSSHSNNNNSSNSHHSRNNNNRFYQQQLQQQQYQQNYHHQQQQLQQQQHHHHQQQQQQQQFQNQHHQFLFQQQQQQQHIQSQPQLLHRHPHQLQQAHSLLHHPHHHPHHHHHQQHNLQQQAYQQNTHHPLPSSSSSSSSAAALANSNHTPRQSSAYSQPNLHQRQLQKNQQAQPSTSPILSRANHQSPSYVRSQSISAISPLSSPSFSLPPPPVIPPPLAQQPQRLHQQHHHNKFTSDSRSNQHHRDPSRRSYNRQSSLRTNLALPHHPSLPKPPHSDRTPTIPIHPPPTSTQAHHHTQPSSSSAVPSSVAATAAAPFPKPNTNNQNPPTAIRHVHSTSTSTLPSSLAPEEQHGLGGPQSAGYFSSSAAELNPWRACSPCKWKVPLVESGLPSVPTPSDTLSIDEEVDETNCLSSNVEEDEWKIRWAKLWLVAQETPDRSPRAGLDELKPQIANQLHSLSLHFVFDSEEEAGAHRDRRQPGLVVWVYEIPGRLGPKRSTTENPRTNDQPPPLIDPKSKSYQSFENQTAISDPSPIKACQSVISHGVLSYSQLFPNVFSRSTTSNTKPLLPHLSHPAKNRAANDLLADDSSQTNTIPAYANLLRALNQHVITLAVQSPDSTAFSSASPTQWIRWGPDRLLSVPRDESLESLYRNLNKDSTRLIGSILTSPPALVVELKCWLSSRVAMCQPSFTARRLAPMPSLQHHTIPPGFPLILAPFPNLRAQYVRMFGRFNHQSLAPSKPGSSSQSPNSPIGRSSWPAEPSQLNASWISQQKKICRAELKHLEKLKQTWRMAAPFLEAHPDAHPTSTTDVHPRRLENWVVCKITTSGAAPPKNNQNSEIELVWPVDHCLLDLETWLASAEQNTTPATESDQAATLMTPLSGICLPRARLANSLMLSTYESTDELAEDAGSYIDWVAQERELQRRAAATVGKERTNEKTASPPSMVGGRAGLGSNRGRGSNYPSPRFQRHTSTSTARASPVPSHLITPRLSKKRSRDDYDDRSSSIYPFTTPTFIPSSVAPFGSGIIPRNATASGQDDSPTVDLASNSLGDENRMDLCDDSSGGPATTTHDPPQSSSAALVLSSQLVNTSSQFVSAQQESGSGSTASTISYNTNLFEQPTPGSLSISALTPAHLNGSTPDTAHHFNNNHPSTQPALYSSPITSDRLLTSTEQPAGPSHVDQLAVSEHALRTLSLISSSEPGPSAQLFRVVEPVGYESVRFSHAHTVVDEHYTRRGGKYALPPSPHSFSGQEDEQDDNMMEIVDQELFRTAQGPLLVHVSRKLMRAIDPRVKVARTLFNSTTRAIASDSKQQPFSRVEPLTSSAIGSTTQGATGYGESPATPRSWVPIGSPNDSSDGSNCSDDEDEQDGNGFNRTIDAHDYGSCSSSTSTTSSSSDDEDDRRTMPADNEYQDAIATKIQRFERSLNNVLEDHYRSTFFFIHPSPINPQSNLSIDHRSPKPNHIPVPLRKKLKNWVTQMAGQLEHDPNLEVLLETLLPSSSSKSATTASSTSIARQTQERIVVMDLASVPIINGFDYYRSRVDDEYEIQEDRNRINNQSLKRGTENQPKINNKQQQQQSKVIKEDGVDQRPYLIKKFTKSPASIIVKINEGKQKITFSLISQLFKYWIKLGFEPVSGQRDFILSIIFPRPPTSCSSSTTFKYSQSKRKSNDHSSDNLMDDHNSVKIHKKQQGLLHLNLLSVHQWLLELAHTYKSCRLGELTIGKIHESKYRAGDIKKEIEGMIGEIEGSKRRGRHTCLIIVDRIEEMKSLGVGESEIVGIDGRPVTRLLISRQQLLDDRPSSLISFGLRLYDSMKIFVHRFKAPGLSFDPNLSRSTQSRDEIECSDSDDCPEKLQQQPNQTDGRSQSKEEIQDKMDIDHPGVSNKQPTKLLSSHAFFLNGIQKPTQLNIRWPPSGIDVTTRHRILHLGYLVAPHRDWVLVSSIDELGQQHQLVLKFTAVDSTSKLMRNHHLQIVKTVWNVLKKIILATNVEWRIVITKLGRLKPVEYEAWCELLSETIPVSEIAFHVTLSSVMFRDIPILKRRVDTEDPSGLMKTSENEAGIIGGEGSDLEMGEVEVMEEGEEGTVKGGGGSNSSAPISKTEEESVAGVEKLFGGPEPIWVSHESTIRPHSSYADSRGSSHEDAEGRSINGTIVHSLSTSYIYHLHTPFHSAPTTGSTGHPGGQRFRFDILGTAATPASVYQANLFQHREEIIHSIVQLSKLKSLRTGFPPSTHSHSLSDNGDKEEEDGFNNGNVDLLLPVHLNSLRIIGNQLVRNWTRLSQLFSTNEDDDEEEDDDSINPTPVDQSGILNQTPREVGNLDGTVADDGGDGDDDGDGEIDADGVADISDLEDEDTEL</sequence>
<feature type="compositionally biased region" description="Polar residues" evidence="9">
    <location>
        <begin position="2236"/>
        <end position="2246"/>
    </location>
</feature>
<feature type="compositionally biased region" description="Polar residues" evidence="9">
    <location>
        <begin position="155"/>
        <end position="199"/>
    </location>
</feature>
<feature type="compositionally biased region" description="Low complexity" evidence="9">
    <location>
        <begin position="1"/>
        <end position="54"/>
    </location>
</feature>
<protein>
    <recommendedName>
        <fullName evidence="8">Mediator of RNA polymerase II transcription subunit 13</fullName>
    </recommendedName>
    <alternativeName>
        <fullName evidence="8">Mediator complex subunit 13</fullName>
    </alternativeName>
</protein>
<reference evidence="12" key="1">
    <citation type="submission" date="2014-03" db="EMBL/GenBank/DDBJ databases">
        <title>The Genome Sequence of Puccinia striiformis f. sp. tritici PST-78.</title>
        <authorList>
            <consortium name="The Broad Institute Genome Sequencing Platform"/>
            <person name="Cuomo C."/>
            <person name="Hulbert S."/>
            <person name="Chen X."/>
            <person name="Walker B."/>
            <person name="Young S.K."/>
            <person name="Zeng Q."/>
            <person name="Gargeya S."/>
            <person name="Fitzgerald M."/>
            <person name="Haas B."/>
            <person name="Abouelleil A."/>
            <person name="Alvarado L."/>
            <person name="Arachchi H.M."/>
            <person name="Berlin A.M."/>
            <person name="Chapman S.B."/>
            <person name="Goldberg J."/>
            <person name="Griggs A."/>
            <person name="Gujja S."/>
            <person name="Hansen M."/>
            <person name="Howarth C."/>
            <person name="Imamovic A."/>
            <person name="Larimer J."/>
            <person name="McCowan C."/>
            <person name="Montmayeur A."/>
            <person name="Murphy C."/>
            <person name="Neiman D."/>
            <person name="Pearson M."/>
            <person name="Priest M."/>
            <person name="Roberts A."/>
            <person name="Saif S."/>
            <person name="Shea T."/>
            <person name="Sisk P."/>
            <person name="Sykes S."/>
            <person name="Wortman J."/>
            <person name="Nusbaum C."/>
            <person name="Birren B."/>
        </authorList>
    </citation>
    <scope>NUCLEOTIDE SEQUENCE [LARGE SCALE GENOMIC DNA]</scope>
    <source>
        <strain evidence="12">race PST-78</strain>
    </source>
</reference>
<feature type="compositionally biased region" description="Low complexity" evidence="9">
    <location>
        <begin position="1572"/>
        <end position="1586"/>
    </location>
</feature>
<keyword evidence="6 8" id="KW-0804">Transcription</keyword>
<feature type="compositionally biased region" description="Low complexity" evidence="9">
    <location>
        <begin position="307"/>
        <end position="336"/>
    </location>
</feature>
<comment type="caution">
    <text evidence="11">The sequence shown here is derived from an EMBL/GenBank/DDBJ whole genome shotgun (WGS) entry which is preliminary data.</text>
</comment>
<evidence type="ECO:0000256" key="6">
    <source>
        <dbReference type="ARBA" id="ARBA00023163"/>
    </source>
</evidence>
<feature type="region of interest" description="Disordered" evidence="9">
    <location>
        <begin position="1"/>
        <end position="368"/>
    </location>
</feature>
<feature type="compositionally biased region" description="Acidic residues" evidence="9">
    <location>
        <begin position="2293"/>
        <end position="2304"/>
    </location>
</feature>
<dbReference type="OrthoDB" id="103819at2759"/>
<evidence type="ECO:0000313" key="12">
    <source>
        <dbReference type="Proteomes" id="UP000054564"/>
    </source>
</evidence>
<evidence type="ECO:0000256" key="5">
    <source>
        <dbReference type="ARBA" id="ARBA00023159"/>
    </source>
</evidence>
<dbReference type="EMBL" id="AJIL01000126">
    <property type="protein sequence ID" value="KNE93983.1"/>
    <property type="molecule type" value="Genomic_DNA"/>
</dbReference>
<feature type="region of interest" description="Disordered" evidence="9">
    <location>
        <begin position="501"/>
        <end position="525"/>
    </location>
</feature>
<feature type="compositionally biased region" description="Low complexity" evidence="9">
    <location>
        <begin position="61"/>
        <end position="92"/>
    </location>
</feature>
<dbReference type="InterPro" id="IPR009401">
    <property type="entry name" value="Med13_C"/>
</dbReference>
<feature type="region of interest" description="Disordered" evidence="9">
    <location>
        <begin position="2293"/>
        <end position="2363"/>
    </location>
</feature>
<keyword evidence="5 8" id="KW-0010">Activator</keyword>
<comment type="similarity">
    <text evidence="2 8">Belongs to the Mediator complex subunit 13 family.</text>
</comment>
<keyword evidence="3 8" id="KW-0678">Repressor</keyword>
<feature type="compositionally biased region" description="Low complexity" evidence="9">
    <location>
        <begin position="744"/>
        <end position="764"/>
    </location>
</feature>
<keyword evidence="7 8" id="KW-0539">Nucleus</keyword>
<feature type="compositionally biased region" description="Basic and acidic residues" evidence="9">
    <location>
        <begin position="1674"/>
        <end position="1685"/>
    </location>
</feature>
<feature type="compositionally biased region" description="Basic residues" evidence="9">
    <location>
        <begin position="106"/>
        <end position="121"/>
    </location>
</feature>
<dbReference type="STRING" id="1165861.A0A0L0V3W9"/>
<feature type="compositionally biased region" description="Low complexity" evidence="9">
    <location>
        <begin position="122"/>
        <end position="154"/>
    </location>
</feature>
<feature type="compositionally biased region" description="Acidic residues" evidence="9">
    <location>
        <begin position="2333"/>
        <end position="2363"/>
    </location>
</feature>
<dbReference type="Pfam" id="PF06333">
    <property type="entry name" value="Med13_C"/>
    <property type="match status" value="1"/>
</dbReference>
<dbReference type="PANTHER" id="PTHR46818">
    <property type="entry name" value="DOMAIN-CONTAINING PROTEIN, PUTATIVE-RELATED"/>
    <property type="match status" value="1"/>
</dbReference>
<evidence type="ECO:0000259" key="10">
    <source>
        <dbReference type="Pfam" id="PF06333"/>
    </source>
</evidence>
<comment type="subcellular location">
    <subcellularLocation>
        <location evidence="1 8">Nucleus</location>
    </subcellularLocation>
</comment>
<feature type="compositionally biased region" description="Pro residues" evidence="9">
    <location>
        <begin position="215"/>
        <end position="227"/>
    </location>
</feature>
<dbReference type="GO" id="GO:0006357">
    <property type="term" value="P:regulation of transcription by RNA polymerase II"/>
    <property type="evidence" value="ECO:0007669"/>
    <property type="project" value="InterPro"/>
</dbReference>
<feature type="compositionally biased region" description="Polar residues" evidence="9">
    <location>
        <begin position="1860"/>
        <end position="1870"/>
    </location>
</feature>